<proteinExistence type="predicted"/>
<reference evidence="1" key="1">
    <citation type="submission" date="2020-04" db="EMBL/GenBank/DDBJ databases">
        <authorList>
            <person name="Chiriac C."/>
            <person name="Salcher M."/>
            <person name="Ghai R."/>
            <person name="Kavagutti S V."/>
        </authorList>
    </citation>
    <scope>NUCLEOTIDE SEQUENCE</scope>
</reference>
<gene>
    <name evidence="1" type="ORF">UFOVP12_25</name>
</gene>
<organism evidence="1">
    <name type="scientific">uncultured Caudovirales phage</name>
    <dbReference type="NCBI Taxonomy" id="2100421"/>
    <lineage>
        <taxon>Viruses</taxon>
        <taxon>Duplodnaviria</taxon>
        <taxon>Heunggongvirae</taxon>
        <taxon>Uroviricota</taxon>
        <taxon>Caudoviricetes</taxon>
        <taxon>Peduoviridae</taxon>
        <taxon>Maltschvirus</taxon>
        <taxon>Maltschvirus maltsch</taxon>
    </lineage>
</organism>
<sequence length="208" mass="23592">MAITTYTELKSAVADWLNRTDLTAVIPSFIALAESQFNQEERLRNQKSIVRATATFDQEYEALPGDYLEMLNLTNQTTVPFQKIDFLSLNQWDNFKKDFTTLQVPKFYTIVGNQLQLLPVPGASITAEMVYYAKIQALSDTNTANWLLTNHPEVYLYGTLIQASPYLKDDDRIATWNAMLEKSLDNIHQADDHALFAGSVIQARAKAF</sequence>
<evidence type="ECO:0000313" key="1">
    <source>
        <dbReference type="EMBL" id="CAB4121371.1"/>
    </source>
</evidence>
<evidence type="ECO:0008006" key="2">
    <source>
        <dbReference type="Google" id="ProtNLM"/>
    </source>
</evidence>
<dbReference type="Pfam" id="PF24175">
    <property type="entry name" value="SU10_adaptor"/>
    <property type="match status" value="1"/>
</dbReference>
<name>A0A6J5KIJ1_9CAUD</name>
<dbReference type="InterPro" id="IPR056209">
    <property type="entry name" value="SU10_adaptor"/>
</dbReference>
<protein>
    <recommendedName>
        <fullName evidence="2">Tail tubular protein A</fullName>
    </recommendedName>
</protein>
<dbReference type="EMBL" id="LR796146">
    <property type="protein sequence ID" value="CAB4121371.1"/>
    <property type="molecule type" value="Genomic_DNA"/>
</dbReference>
<accession>A0A6J5KIJ1</accession>